<dbReference type="PANTHER" id="PTHR24291">
    <property type="entry name" value="CYTOCHROME P450 FAMILY 4"/>
    <property type="match status" value="1"/>
</dbReference>
<keyword evidence="4 8" id="KW-0560">Oxidoreductase</keyword>
<reference evidence="10" key="1">
    <citation type="submission" date="2021-06" db="EMBL/GenBank/DDBJ databases">
        <authorList>
            <person name="Kallberg Y."/>
            <person name="Tangrot J."/>
            <person name="Rosling A."/>
        </authorList>
    </citation>
    <scope>NUCLEOTIDE SEQUENCE</scope>
    <source>
        <strain evidence="10">AZ414A</strain>
    </source>
</reference>
<evidence type="ECO:0000256" key="1">
    <source>
        <dbReference type="ARBA" id="ARBA00010617"/>
    </source>
</evidence>
<dbReference type="Pfam" id="PF00067">
    <property type="entry name" value="p450"/>
    <property type="match status" value="1"/>
</dbReference>
<gene>
    <name evidence="10" type="ORF">DEBURN_LOCUS5275</name>
</gene>
<dbReference type="PANTHER" id="PTHR24291:SF50">
    <property type="entry name" value="BIFUNCTIONAL ALBAFLAVENONE MONOOXYGENASE_TERPENE SYNTHASE"/>
    <property type="match status" value="1"/>
</dbReference>
<comment type="caution">
    <text evidence="10">The sequence shown here is derived from an EMBL/GenBank/DDBJ whole genome shotgun (WGS) entry which is preliminary data.</text>
</comment>
<dbReference type="OrthoDB" id="1470350at2759"/>
<evidence type="ECO:0000256" key="8">
    <source>
        <dbReference type="RuleBase" id="RU000461"/>
    </source>
</evidence>
<keyword evidence="6 8" id="KW-0503">Monooxygenase</keyword>
<dbReference type="Gene3D" id="1.10.630.10">
    <property type="entry name" value="Cytochrome P450"/>
    <property type="match status" value="1"/>
</dbReference>
<evidence type="ECO:0000256" key="2">
    <source>
        <dbReference type="ARBA" id="ARBA00022617"/>
    </source>
</evidence>
<dbReference type="InterPro" id="IPR050196">
    <property type="entry name" value="Cytochrome_P450_Monoox"/>
</dbReference>
<dbReference type="GO" id="GO:0020037">
    <property type="term" value="F:heme binding"/>
    <property type="evidence" value="ECO:0007669"/>
    <property type="project" value="InterPro"/>
</dbReference>
<keyword evidence="5 7" id="KW-0408">Iron</keyword>
<keyword evidence="9" id="KW-0472">Membrane</keyword>
<comment type="similarity">
    <text evidence="1 8">Belongs to the cytochrome P450 family.</text>
</comment>
<evidence type="ECO:0000256" key="9">
    <source>
        <dbReference type="SAM" id="Phobius"/>
    </source>
</evidence>
<dbReference type="GO" id="GO:0004497">
    <property type="term" value="F:monooxygenase activity"/>
    <property type="evidence" value="ECO:0007669"/>
    <property type="project" value="UniProtKB-KW"/>
</dbReference>
<dbReference type="AlphaFoldDB" id="A0A9N9A010"/>
<keyword evidence="9" id="KW-1133">Transmembrane helix</keyword>
<evidence type="ECO:0000313" key="11">
    <source>
        <dbReference type="Proteomes" id="UP000789706"/>
    </source>
</evidence>
<proteinExistence type="inferred from homology"/>
<evidence type="ECO:0000256" key="3">
    <source>
        <dbReference type="ARBA" id="ARBA00022723"/>
    </source>
</evidence>
<dbReference type="InterPro" id="IPR036396">
    <property type="entry name" value="Cyt_P450_sf"/>
</dbReference>
<organism evidence="10 11">
    <name type="scientific">Diversispora eburnea</name>
    <dbReference type="NCBI Taxonomy" id="1213867"/>
    <lineage>
        <taxon>Eukaryota</taxon>
        <taxon>Fungi</taxon>
        <taxon>Fungi incertae sedis</taxon>
        <taxon>Mucoromycota</taxon>
        <taxon>Glomeromycotina</taxon>
        <taxon>Glomeromycetes</taxon>
        <taxon>Diversisporales</taxon>
        <taxon>Diversisporaceae</taxon>
        <taxon>Diversispora</taxon>
    </lineage>
</organism>
<dbReference type="SUPFAM" id="SSF48264">
    <property type="entry name" value="Cytochrome P450"/>
    <property type="match status" value="1"/>
</dbReference>
<feature type="binding site" description="axial binding residue" evidence="7">
    <location>
        <position position="451"/>
    </location>
    <ligand>
        <name>heme</name>
        <dbReference type="ChEBI" id="CHEBI:30413"/>
    </ligand>
    <ligandPart>
        <name>Fe</name>
        <dbReference type="ChEBI" id="CHEBI:18248"/>
    </ligandPart>
</feature>
<dbReference type="InterPro" id="IPR001128">
    <property type="entry name" value="Cyt_P450"/>
</dbReference>
<feature type="transmembrane region" description="Helical" evidence="9">
    <location>
        <begin position="20"/>
        <end position="40"/>
    </location>
</feature>
<dbReference type="InterPro" id="IPR017972">
    <property type="entry name" value="Cyt_P450_CS"/>
</dbReference>
<dbReference type="PROSITE" id="PS00086">
    <property type="entry name" value="CYTOCHROME_P450"/>
    <property type="match status" value="1"/>
</dbReference>
<protein>
    <submittedName>
        <fullName evidence="10">4343_t:CDS:1</fullName>
    </submittedName>
</protein>
<dbReference type="InterPro" id="IPR002401">
    <property type="entry name" value="Cyt_P450_E_grp-I"/>
</dbReference>
<comment type="cofactor">
    <cofactor evidence="7">
        <name>heme</name>
        <dbReference type="ChEBI" id="CHEBI:30413"/>
    </cofactor>
</comment>
<evidence type="ECO:0000256" key="5">
    <source>
        <dbReference type="ARBA" id="ARBA00023004"/>
    </source>
</evidence>
<accession>A0A9N9A010</accession>
<keyword evidence="9" id="KW-0812">Transmembrane</keyword>
<dbReference type="GO" id="GO:0016705">
    <property type="term" value="F:oxidoreductase activity, acting on paired donors, with incorporation or reduction of molecular oxygen"/>
    <property type="evidence" value="ECO:0007669"/>
    <property type="project" value="InterPro"/>
</dbReference>
<keyword evidence="11" id="KW-1185">Reference proteome</keyword>
<sequence length="501" mass="57861">MTNFSDIYFDCFSHLSYLSYFPYFFVLILSITLPSCFFLYNKFFFAKKNLPPSSLKREIKEENDDDISSSGGFVALIRKLHTKQGPVVSLKLPLENTISVVDTTIIKESLQNGDRPKDLFKFLEPLAGKDNLQIFDNERSQRFRKLTGSAFGHQIMLEKFEGIRNIAIDLINRWEKIINTQENAIIKMQQECFEYSLRITAYIISNVQLQDLDFQKFRKAYDTVLSNVYDRQFGIISDQDDEDFQSEFDFYGNTLEKLINTKKNVIKSREDNENIIKDFLDILISENNPDTGEPFSSETIKSFFGGYLTAGYHTIGVAIPFTLFSLTQYPDIQKKLHKEIDKVLEGRLPTFDDLSKMNYLTQVIKESLRLHPPGLFCARLFESSKSFKLSSGEELNINSGTTILYPIPLYHENPEYFDDPFTFNPSRFAPENINKIKQNAWCPFGFGARICPAVKISMMDAKMLLSLILQKFTVELAMKVEDVIKEERFVNTSKNDILEGM</sequence>
<evidence type="ECO:0000256" key="6">
    <source>
        <dbReference type="ARBA" id="ARBA00023033"/>
    </source>
</evidence>
<evidence type="ECO:0000313" key="10">
    <source>
        <dbReference type="EMBL" id="CAG8513040.1"/>
    </source>
</evidence>
<dbReference type="PRINTS" id="PR00385">
    <property type="entry name" value="P450"/>
</dbReference>
<evidence type="ECO:0000256" key="7">
    <source>
        <dbReference type="PIRSR" id="PIRSR602401-1"/>
    </source>
</evidence>
<evidence type="ECO:0000256" key="4">
    <source>
        <dbReference type="ARBA" id="ARBA00023002"/>
    </source>
</evidence>
<dbReference type="EMBL" id="CAJVPK010000456">
    <property type="protein sequence ID" value="CAG8513040.1"/>
    <property type="molecule type" value="Genomic_DNA"/>
</dbReference>
<keyword evidence="3 7" id="KW-0479">Metal-binding</keyword>
<dbReference type="PRINTS" id="PR00463">
    <property type="entry name" value="EP450I"/>
</dbReference>
<dbReference type="GO" id="GO:0005506">
    <property type="term" value="F:iron ion binding"/>
    <property type="evidence" value="ECO:0007669"/>
    <property type="project" value="InterPro"/>
</dbReference>
<dbReference type="Proteomes" id="UP000789706">
    <property type="component" value="Unassembled WGS sequence"/>
</dbReference>
<keyword evidence="2 7" id="KW-0349">Heme</keyword>
<name>A0A9N9A010_9GLOM</name>